<name>A0AAN7TMW4_9MYCE</name>
<feature type="region of interest" description="Disordered" evidence="1">
    <location>
        <begin position="1"/>
        <end position="22"/>
    </location>
</feature>
<proteinExistence type="predicted"/>
<feature type="compositionally biased region" description="Polar residues" evidence="1">
    <location>
        <begin position="238"/>
        <end position="258"/>
    </location>
</feature>
<feature type="compositionally biased region" description="Polar residues" evidence="1">
    <location>
        <begin position="1"/>
        <end position="12"/>
    </location>
</feature>
<dbReference type="AlphaFoldDB" id="A0AAN7TMW4"/>
<evidence type="ECO:0000313" key="3">
    <source>
        <dbReference type="Proteomes" id="UP001344447"/>
    </source>
</evidence>
<protein>
    <submittedName>
        <fullName evidence="2">Uncharacterized protein</fullName>
    </submittedName>
</protein>
<reference evidence="2 3" key="1">
    <citation type="submission" date="2023-11" db="EMBL/GenBank/DDBJ databases">
        <title>Dfirmibasis_genome.</title>
        <authorList>
            <person name="Edelbroek B."/>
            <person name="Kjellin J."/>
            <person name="Jerlstrom-Hultqvist J."/>
            <person name="Soderbom F."/>
        </authorList>
    </citation>
    <scope>NUCLEOTIDE SEQUENCE [LARGE SCALE GENOMIC DNA]</scope>
    <source>
        <strain evidence="2 3">TNS-C-14</strain>
    </source>
</reference>
<evidence type="ECO:0000313" key="2">
    <source>
        <dbReference type="EMBL" id="KAK5576917.1"/>
    </source>
</evidence>
<dbReference type="EMBL" id="JAVFKY010000004">
    <property type="protein sequence ID" value="KAK5576917.1"/>
    <property type="molecule type" value="Genomic_DNA"/>
</dbReference>
<feature type="region of interest" description="Disordered" evidence="1">
    <location>
        <begin position="238"/>
        <end position="265"/>
    </location>
</feature>
<accession>A0AAN7TMW4</accession>
<dbReference type="Proteomes" id="UP001344447">
    <property type="component" value="Unassembled WGS sequence"/>
</dbReference>
<sequence>MVEKVYSSSPKQQAEERVYSTTGNSGTYRDCYDISVKQQPAHLTFDQSPMYLELNEIAKHINVERAQPTVNIGRAADLIQVKEEPVQVQVKQNATDVSVTSEQQVIEVQQVPPEVEIEQYMPKFYLKMPPFRVHLEMDGAPEIIMEPYQPSIRVKQSDPIVRVTKPEPRVLVTENPPKIDIIQNASSVDVIPSTKASIHVKEDKPKITIQEYNPTMTFREGETKFDYKSFQPEVQWENPTPKVSVSQSEPSIRVSQDAPSIGLKNREPSVTINTKAPKIDVHHHPLSVSVVEPATTVHFGNPTSYAAAAAHDPHEHHWEEIKAIKVDQPLEKLGHFYSPSEKTLSSFNLWKSILTSTEKVIANKGVGRNFFTLVDTHENKVCECFKEELGLHKFNLNIRSSSGDLLFKGESQGRTLKLFDTQRALFCTIECSKDQVECFNDKGQLCFNLLPNSMKWLFDIRNKAQSTIGALNKNGSKTGGYMMDFPRDLIPNDKMLLISSMFLIDDCFE</sequence>
<keyword evidence="3" id="KW-1185">Reference proteome</keyword>
<evidence type="ECO:0000256" key="1">
    <source>
        <dbReference type="SAM" id="MobiDB-lite"/>
    </source>
</evidence>
<comment type="caution">
    <text evidence="2">The sequence shown here is derived from an EMBL/GenBank/DDBJ whole genome shotgun (WGS) entry which is preliminary data.</text>
</comment>
<gene>
    <name evidence="2" type="ORF">RB653_001854</name>
</gene>
<organism evidence="2 3">
    <name type="scientific">Dictyostelium firmibasis</name>
    <dbReference type="NCBI Taxonomy" id="79012"/>
    <lineage>
        <taxon>Eukaryota</taxon>
        <taxon>Amoebozoa</taxon>
        <taxon>Evosea</taxon>
        <taxon>Eumycetozoa</taxon>
        <taxon>Dictyostelia</taxon>
        <taxon>Dictyosteliales</taxon>
        <taxon>Dictyosteliaceae</taxon>
        <taxon>Dictyostelium</taxon>
    </lineage>
</organism>